<gene>
    <name evidence="2" type="ORF">LSAA_1513</name>
</gene>
<keyword evidence="3" id="KW-1185">Reference proteome</keyword>
<organism evidence="2 3">
    <name type="scientific">Lepeophtheirus salmonis</name>
    <name type="common">Salmon louse</name>
    <name type="synonym">Caligus salmonis</name>
    <dbReference type="NCBI Taxonomy" id="72036"/>
    <lineage>
        <taxon>Eukaryota</taxon>
        <taxon>Metazoa</taxon>
        <taxon>Ecdysozoa</taxon>
        <taxon>Arthropoda</taxon>
        <taxon>Crustacea</taxon>
        <taxon>Multicrustacea</taxon>
        <taxon>Hexanauplia</taxon>
        <taxon>Copepoda</taxon>
        <taxon>Siphonostomatoida</taxon>
        <taxon>Caligidae</taxon>
        <taxon>Lepeophtheirus</taxon>
    </lineage>
</organism>
<feature type="region of interest" description="Disordered" evidence="1">
    <location>
        <begin position="1"/>
        <end position="24"/>
    </location>
</feature>
<sequence length="126" mass="14791">MNSKSIPKPFKVKKREREKKKGRKNLPWALCSTTKETIRERIHHSIEFLLSVETYHNRQLDGKAMKCQLIGSKPNMDYATVVKDNYRRNVLQEVPQTRCRYRLKADEVHGFDHGVTLGNMDGDYIE</sequence>
<feature type="compositionally biased region" description="Basic residues" evidence="1">
    <location>
        <begin position="10"/>
        <end position="24"/>
    </location>
</feature>
<dbReference type="OrthoDB" id="6335455at2759"/>
<protein>
    <submittedName>
        <fullName evidence="2">POLDIP3</fullName>
    </submittedName>
</protein>
<reference evidence="2" key="1">
    <citation type="submission" date="2021-02" db="EMBL/GenBank/DDBJ databases">
        <authorList>
            <person name="Bekaert M."/>
        </authorList>
    </citation>
    <scope>NUCLEOTIDE SEQUENCE</scope>
    <source>
        <strain evidence="2">IoA-00</strain>
    </source>
</reference>
<accession>A0A7R8GZJ9</accession>
<evidence type="ECO:0000256" key="1">
    <source>
        <dbReference type="SAM" id="MobiDB-lite"/>
    </source>
</evidence>
<dbReference type="EMBL" id="HG994580">
    <property type="protein sequence ID" value="CAF2753965.1"/>
    <property type="molecule type" value="Genomic_DNA"/>
</dbReference>
<proteinExistence type="predicted"/>
<evidence type="ECO:0000313" key="2">
    <source>
        <dbReference type="EMBL" id="CAF2753965.1"/>
    </source>
</evidence>
<name>A0A7R8GZJ9_LEPSM</name>
<dbReference type="Proteomes" id="UP000675881">
    <property type="component" value="Chromosome 1"/>
</dbReference>
<dbReference type="AlphaFoldDB" id="A0A7R8GZJ9"/>
<evidence type="ECO:0000313" key="3">
    <source>
        <dbReference type="Proteomes" id="UP000675881"/>
    </source>
</evidence>